<sequence>MTQTIAALNSKGGVGKTTFLANLGGLLADMGARILLVDADPQPSLTKYFALADEAPQGLVEVVTQGTVTPGCISRTSVPGLDLVRSNDGEAHLQHWLHGRPDARIRLARALRNPYVQEHYDFILIDTQGAIGPLQTAAAFAADTLVSPLPPDTPSVREFRSGTLRVLQRLEQDPNEPQAALAPIQAVICRHEYTRNARQLLGELRAEFDVGDRVTILDTVIPSAVAYKDAFTARRPVHQLNRQGGTRCPSGYEVMHRIVWELQPQLYGHFAGRLRGDPREVFGPSQTAHAAARAA</sequence>
<dbReference type="PANTHER" id="PTHR13696">
    <property type="entry name" value="P-LOOP CONTAINING NUCLEOSIDE TRIPHOSPHATE HYDROLASE"/>
    <property type="match status" value="1"/>
</dbReference>
<feature type="domain" description="AAA" evidence="1">
    <location>
        <begin position="3"/>
        <end position="152"/>
    </location>
</feature>
<dbReference type="Gene3D" id="3.40.50.300">
    <property type="entry name" value="P-loop containing nucleotide triphosphate hydrolases"/>
    <property type="match status" value="1"/>
</dbReference>
<dbReference type="InterPro" id="IPR025669">
    <property type="entry name" value="AAA_dom"/>
</dbReference>
<organism evidence="2 3">
    <name type="scientific">Ideonella aquatica</name>
    <dbReference type="NCBI Taxonomy" id="2824119"/>
    <lineage>
        <taxon>Bacteria</taxon>
        <taxon>Pseudomonadati</taxon>
        <taxon>Pseudomonadota</taxon>
        <taxon>Betaproteobacteria</taxon>
        <taxon>Burkholderiales</taxon>
        <taxon>Sphaerotilaceae</taxon>
        <taxon>Ideonella</taxon>
    </lineage>
</organism>
<dbReference type="CDD" id="cd02042">
    <property type="entry name" value="ParAB_family"/>
    <property type="match status" value="1"/>
</dbReference>
<evidence type="ECO:0000313" key="2">
    <source>
        <dbReference type="EMBL" id="MBQ0960440.1"/>
    </source>
</evidence>
<dbReference type="InterPro" id="IPR050678">
    <property type="entry name" value="DNA_Partitioning_ATPase"/>
</dbReference>
<dbReference type="Pfam" id="PF13614">
    <property type="entry name" value="AAA_31"/>
    <property type="match status" value="1"/>
</dbReference>
<dbReference type="AlphaFoldDB" id="A0A940YHY1"/>
<keyword evidence="3" id="KW-1185">Reference proteome</keyword>
<dbReference type="PANTHER" id="PTHR13696:SF99">
    <property type="entry name" value="COBYRINIC ACID AC-DIAMIDE SYNTHASE"/>
    <property type="match status" value="1"/>
</dbReference>
<reference evidence="2" key="1">
    <citation type="submission" date="2021-04" db="EMBL/GenBank/DDBJ databases">
        <title>The genome sequence of Ideonella sp. 4Y11.</title>
        <authorList>
            <person name="Liu Y."/>
        </authorList>
    </citation>
    <scope>NUCLEOTIDE SEQUENCE</scope>
    <source>
        <strain evidence="2">4Y11</strain>
    </source>
</reference>
<dbReference type="Proteomes" id="UP000678374">
    <property type="component" value="Unassembled WGS sequence"/>
</dbReference>
<protein>
    <submittedName>
        <fullName evidence="2">ParA family protein</fullName>
    </submittedName>
</protein>
<evidence type="ECO:0000313" key="3">
    <source>
        <dbReference type="Proteomes" id="UP000678374"/>
    </source>
</evidence>
<dbReference type="EMBL" id="JAGQDE010000014">
    <property type="protein sequence ID" value="MBQ0960440.1"/>
    <property type="molecule type" value="Genomic_DNA"/>
</dbReference>
<dbReference type="InterPro" id="IPR027417">
    <property type="entry name" value="P-loop_NTPase"/>
</dbReference>
<proteinExistence type="predicted"/>
<gene>
    <name evidence="2" type="ORF">KAK06_15920</name>
</gene>
<name>A0A940YHY1_9BURK</name>
<dbReference type="SUPFAM" id="SSF52540">
    <property type="entry name" value="P-loop containing nucleoside triphosphate hydrolases"/>
    <property type="match status" value="1"/>
</dbReference>
<accession>A0A940YHY1</accession>
<evidence type="ECO:0000259" key="1">
    <source>
        <dbReference type="Pfam" id="PF13614"/>
    </source>
</evidence>
<comment type="caution">
    <text evidence="2">The sequence shown here is derived from an EMBL/GenBank/DDBJ whole genome shotgun (WGS) entry which is preliminary data.</text>
</comment>